<evidence type="ECO:0000259" key="12">
    <source>
        <dbReference type="Pfam" id="PF02875"/>
    </source>
</evidence>
<keyword evidence="5 10" id="KW-0067">ATP-binding</keyword>
<evidence type="ECO:0000256" key="2">
    <source>
        <dbReference type="ARBA" id="ARBA00022598"/>
    </source>
</evidence>
<dbReference type="GO" id="GO:0005737">
    <property type="term" value="C:cytoplasm"/>
    <property type="evidence" value="ECO:0007669"/>
    <property type="project" value="UniProtKB-SubCell"/>
</dbReference>
<dbReference type="GO" id="GO:0051301">
    <property type="term" value="P:cell division"/>
    <property type="evidence" value="ECO:0007669"/>
    <property type="project" value="UniProtKB-KW"/>
</dbReference>
<dbReference type="UniPathway" id="UPA00219"/>
<dbReference type="Proteomes" id="UP000199239">
    <property type="component" value="Unassembled WGS sequence"/>
</dbReference>
<keyword evidence="8 10" id="KW-0131">Cell cycle</keyword>
<evidence type="ECO:0000256" key="10">
    <source>
        <dbReference type="HAMAP-Rule" id="MF_02019"/>
    </source>
</evidence>
<keyword evidence="3 10" id="KW-0132">Cell division</keyword>
<evidence type="ECO:0000256" key="4">
    <source>
        <dbReference type="ARBA" id="ARBA00022741"/>
    </source>
</evidence>
<dbReference type="OrthoDB" id="9800958at2"/>
<dbReference type="Pfam" id="PF02875">
    <property type="entry name" value="Mur_ligase_C"/>
    <property type="match status" value="1"/>
</dbReference>
<evidence type="ECO:0000256" key="7">
    <source>
        <dbReference type="ARBA" id="ARBA00022984"/>
    </source>
</evidence>
<dbReference type="InterPro" id="IPR035911">
    <property type="entry name" value="MurE/MurF_N"/>
</dbReference>
<dbReference type="SUPFAM" id="SSF53244">
    <property type="entry name" value="MurD-like peptide ligases, peptide-binding domain"/>
    <property type="match status" value="1"/>
</dbReference>
<protein>
    <recommendedName>
        <fullName evidence="10 11">UDP-N-acetylmuramoyl-tripeptide--D-alanyl-D-alanine ligase</fullName>
        <ecNumber evidence="10 11">6.3.2.10</ecNumber>
    </recommendedName>
    <alternativeName>
        <fullName evidence="10">D-alanyl-D-alanine-adding enzyme</fullName>
    </alternativeName>
</protein>
<comment type="subcellular location">
    <subcellularLocation>
        <location evidence="10 11">Cytoplasm</location>
    </subcellularLocation>
</comment>
<keyword evidence="4 10" id="KW-0547">Nucleotide-binding</keyword>
<keyword evidence="15" id="KW-1185">Reference proteome</keyword>
<dbReference type="GO" id="GO:0009252">
    <property type="term" value="P:peptidoglycan biosynthetic process"/>
    <property type="evidence" value="ECO:0007669"/>
    <property type="project" value="UniProtKB-UniRule"/>
</dbReference>
<dbReference type="STRING" id="394264.SAMN04488040_1714"/>
<dbReference type="GO" id="GO:0008360">
    <property type="term" value="P:regulation of cell shape"/>
    <property type="evidence" value="ECO:0007669"/>
    <property type="project" value="UniProtKB-KW"/>
</dbReference>
<dbReference type="PANTHER" id="PTHR43024:SF1">
    <property type="entry name" value="UDP-N-ACETYLMURAMOYL-TRIPEPTIDE--D-ALANYL-D-ALANINE LIGASE"/>
    <property type="match status" value="1"/>
</dbReference>
<comment type="pathway">
    <text evidence="10 11">Cell wall biogenesis; peptidoglycan biosynthesis.</text>
</comment>
<evidence type="ECO:0000256" key="3">
    <source>
        <dbReference type="ARBA" id="ARBA00022618"/>
    </source>
</evidence>
<evidence type="ECO:0000313" key="14">
    <source>
        <dbReference type="EMBL" id="SFS71324.1"/>
    </source>
</evidence>
<dbReference type="InterPro" id="IPR004101">
    <property type="entry name" value="Mur_ligase_C"/>
</dbReference>
<comment type="similarity">
    <text evidence="10">Belongs to the MurCDEF family. MurF subfamily.</text>
</comment>
<accession>A0A1I6S324</accession>
<sequence length="478" mass="50237">MSLWTAAEAAKATGGRAIGDWVCDGVSIDTRTIQTGDLFVALKDVRDGHDFVAMALEKGAGAALVSHVPEGVADDAPLLIVDDVLQGLEALGAAARARTQAKVVAVTGSVGKTSTKEMLLAIFADQGRAHASVDSYNNHWGVPLTLARMPADTEFAVIEIGMNHPGEISPLAILTKPDVAMVTTVAAVHLEAFDDVAGIAVEKAAIFDGLAPGGVAVINADIEHAAILMAKAVDCRLREVEFGEHGFQFKLQNVQVQGDVTVVQADADGTPLLFKIGTPGRHFAMNALGALAAAQAMGADLALAAVSLGRWTPYKGRGVREVIHLDPVEFHMTLSLIDDSYNANPTSMAAALEVLAASEVTHDIGRVSKGRRIAYLGDMKELGSDEIALHAGLAHLDATKKLDVIHCVGPLMRSLYDLIPAHQRGEWAETSAELLPGLASHLDSGDVVLAKGSLSMRLGLIVDAIRKMGHPEPNKEQG</sequence>
<reference evidence="15" key="1">
    <citation type="submission" date="2016-10" db="EMBL/GenBank/DDBJ databases">
        <authorList>
            <person name="Varghese N."/>
            <person name="Submissions S."/>
        </authorList>
    </citation>
    <scope>NUCLEOTIDE SEQUENCE [LARGE SCALE GENOMIC DNA]</scope>
    <source>
        <strain evidence="15">DSM 23422</strain>
    </source>
</reference>
<evidence type="ECO:0000256" key="8">
    <source>
        <dbReference type="ARBA" id="ARBA00023306"/>
    </source>
</evidence>
<dbReference type="InterPro" id="IPR013221">
    <property type="entry name" value="Mur_ligase_cen"/>
</dbReference>
<keyword evidence="9 10" id="KW-0961">Cell wall biogenesis/degradation</keyword>
<feature type="domain" description="Mur ligase C-terminal" evidence="12">
    <location>
        <begin position="335"/>
        <end position="453"/>
    </location>
</feature>
<dbReference type="InterPro" id="IPR005863">
    <property type="entry name" value="UDP-N-AcMur_synth"/>
</dbReference>
<keyword evidence="2 10" id="KW-0436">Ligase</keyword>
<evidence type="ECO:0000256" key="1">
    <source>
        <dbReference type="ARBA" id="ARBA00022490"/>
    </source>
</evidence>
<dbReference type="GO" id="GO:0047480">
    <property type="term" value="F:UDP-N-acetylmuramoyl-tripeptide-D-alanyl-D-alanine ligase activity"/>
    <property type="evidence" value="ECO:0007669"/>
    <property type="project" value="UniProtKB-UniRule"/>
</dbReference>
<dbReference type="NCBIfam" id="TIGR01143">
    <property type="entry name" value="murF"/>
    <property type="match status" value="1"/>
</dbReference>
<name>A0A1I6S324_9RHOB</name>
<dbReference type="RefSeq" id="WP_093915886.1">
    <property type="nucleotide sequence ID" value="NZ_FPAJ01000002.1"/>
</dbReference>
<evidence type="ECO:0000256" key="5">
    <source>
        <dbReference type="ARBA" id="ARBA00022840"/>
    </source>
</evidence>
<dbReference type="SUPFAM" id="SSF53623">
    <property type="entry name" value="MurD-like peptide ligases, catalytic domain"/>
    <property type="match status" value="1"/>
</dbReference>
<organism evidence="14 15">
    <name type="scientific">Sulfitobacter marinus</name>
    <dbReference type="NCBI Taxonomy" id="394264"/>
    <lineage>
        <taxon>Bacteria</taxon>
        <taxon>Pseudomonadati</taxon>
        <taxon>Pseudomonadota</taxon>
        <taxon>Alphaproteobacteria</taxon>
        <taxon>Rhodobacterales</taxon>
        <taxon>Roseobacteraceae</taxon>
        <taxon>Sulfitobacter</taxon>
    </lineage>
</organism>
<dbReference type="GO" id="GO:0008766">
    <property type="term" value="F:UDP-N-acetylmuramoylalanyl-D-glutamyl-2,6-diaminopimelate-D-alanyl-D-alanine ligase activity"/>
    <property type="evidence" value="ECO:0007669"/>
    <property type="project" value="RHEA"/>
</dbReference>
<proteinExistence type="inferred from homology"/>
<dbReference type="Gene3D" id="3.90.190.20">
    <property type="entry name" value="Mur ligase, C-terminal domain"/>
    <property type="match status" value="1"/>
</dbReference>
<dbReference type="HAMAP" id="MF_02019">
    <property type="entry name" value="MurF"/>
    <property type="match status" value="1"/>
</dbReference>
<feature type="domain" description="Mur ligase central" evidence="13">
    <location>
        <begin position="106"/>
        <end position="294"/>
    </location>
</feature>
<dbReference type="InterPro" id="IPR036565">
    <property type="entry name" value="Mur-like_cat_sf"/>
</dbReference>
<feature type="binding site" evidence="10">
    <location>
        <begin position="108"/>
        <end position="114"/>
    </location>
    <ligand>
        <name>ATP</name>
        <dbReference type="ChEBI" id="CHEBI:30616"/>
    </ligand>
</feature>
<dbReference type="InterPro" id="IPR036615">
    <property type="entry name" value="Mur_ligase_C_dom_sf"/>
</dbReference>
<dbReference type="Gene3D" id="3.40.1390.10">
    <property type="entry name" value="MurE/MurF, N-terminal domain"/>
    <property type="match status" value="1"/>
</dbReference>
<dbReference type="GO" id="GO:0005524">
    <property type="term" value="F:ATP binding"/>
    <property type="evidence" value="ECO:0007669"/>
    <property type="project" value="UniProtKB-UniRule"/>
</dbReference>
<dbReference type="Gene3D" id="3.40.1190.10">
    <property type="entry name" value="Mur-like, catalytic domain"/>
    <property type="match status" value="1"/>
</dbReference>
<keyword evidence="7 10" id="KW-0573">Peptidoglycan synthesis</keyword>
<dbReference type="SUPFAM" id="SSF63418">
    <property type="entry name" value="MurE/MurF N-terminal domain"/>
    <property type="match status" value="1"/>
</dbReference>
<evidence type="ECO:0000313" key="15">
    <source>
        <dbReference type="Proteomes" id="UP000199239"/>
    </source>
</evidence>
<evidence type="ECO:0000256" key="11">
    <source>
        <dbReference type="RuleBase" id="RU004136"/>
    </source>
</evidence>
<keyword evidence="1 10" id="KW-0963">Cytoplasm</keyword>
<dbReference type="EC" id="6.3.2.10" evidence="10 11"/>
<gene>
    <name evidence="10" type="primary">murF</name>
    <name evidence="14" type="ORF">SAMN04488040_1714</name>
</gene>
<evidence type="ECO:0000259" key="13">
    <source>
        <dbReference type="Pfam" id="PF08245"/>
    </source>
</evidence>
<dbReference type="PANTHER" id="PTHR43024">
    <property type="entry name" value="UDP-N-ACETYLMURAMOYL-TRIPEPTIDE--D-ALANYL-D-ALANINE LIGASE"/>
    <property type="match status" value="1"/>
</dbReference>
<keyword evidence="6 10" id="KW-0133">Cell shape</keyword>
<comment type="catalytic activity">
    <reaction evidence="10 11">
        <text>D-alanyl-D-alanine + UDP-N-acetyl-alpha-D-muramoyl-L-alanyl-gamma-D-glutamyl-meso-2,6-diaminopimelate + ATP = UDP-N-acetyl-alpha-D-muramoyl-L-alanyl-gamma-D-glutamyl-meso-2,6-diaminopimeloyl-D-alanyl-D-alanine + ADP + phosphate + H(+)</text>
        <dbReference type="Rhea" id="RHEA:28374"/>
        <dbReference type="ChEBI" id="CHEBI:15378"/>
        <dbReference type="ChEBI" id="CHEBI:30616"/>
        <dbReference type="ChEBI" id="CHEBI:43474"/>
        <dbReference type="ChEBI" id="CHEBI:57822"/>
        <dbReference type="ChEBI" id="CHEBI:61386"/>
        <dbReference type="ChEBI" id="CHEBI:83905"/>
        <dbReference type="ChEBI" id="CHEBI:456216"/>
        <dbReference type="EC" id="6.3.2.10"/>
    </reaction>
</comment>
<dbReference type="GO" id="GO:0071555">
    <property type="term" value="P:cell wall organization"/>
    <property type="evidence" value="ECO:0007669"/>
    <property type="project" value="UniProtKB-KW"/>
</dbReference>
<evidence type="ECO:0000256" key="9">
    <source>
        <dbReference type="ARBA" id="ARBA00023316"/>
    </source>
</evidence>
<dbReference type="InterPro" id="IPR051046">
    <property type="entry name" value="MurCDEF_CellWall_CoF430Synth"/>
</dbReference>
<evidence type="ECO:0000256" key="6">
    <source>
        <dbReference type="ARBA" id="ARBA00022960"/>
    </source>
</evidence>
<dbReference type="EMBL" id="FPAJ01000002">
    <property type="protein sequence ID" value="SFS71324.1"/>
    <property type="molecule type" value="Genomic_DNA"/>
</dbReference>
<comment type="function">
    <text evidence="10 11">Involved in cell wall formation. Catalyzes the final step in the synthesis of UDP-N-acetylmuramoyl-pentapeptide, the precursor of murein.</text>
</comment>
<dbReference type="Pfam" id="PF08245">
    <property type="entry name" value="Mur_ligase_M"/>
    <property type="match status" value="1"/>
</dbReference>
<dbReference type="AlphaFoldDB" id="A0A1I6S324"/>